<accession>A0A7S3XQE6</accession>
<evidence type="ECO:0000313" key="2">
    <source>
        <dbReference type="EMBL" id="CAE0629270.1"/>
    </source>
</evidence>
<reference evidence="2" key="1">
    <citation type="submission" date="2021-01" db="EMBL/GenBank/DDBJ databases">
        <authorList>
            <person name="Corre E."/>
            <person name="Pelletier E."/>
            <person name="Niang G."/>
            <person name="Scheremetjew M."/>
            <person name="Finn R."/>
            <person name="Kale V."/>
            <person name="Holt S."/>
            <person name="Cochrane G."/>
            <person name="Meng A."/>
            <person name="Brown T."/>
            <person name="Cohen L."/>
        </authorList>
    </citation>
    <scope>NUCLEOTIDE SEQUENCE</scope>
    <source>
        <strain evidence="2">CCMP3107</strain>
    </source>
</reference>
<dbReference type="EMBL" id="HBIU01017041">
    <property type="protein sequence ID" value="CAE0629270.1"/>
    <property type="molecule type" value="Transcribed_RNA"/>
</dbReference>
<evidence type="ECO:0000256" key="1">
    <source>
        <dbReference type="SAM" id="MobiDB-lite"/>
    </source>
</evidence>
<feature type="compositionally biased region" description="Low complexity" evidence="1">
    <location>
        <begin position="272"/>
        <end position="282"/>
    </location>
</feature>
<dbReference type="AlphaFoldDB" id="A0A7S3XQE6"/>
<feature type="compositionally biased region" description="Gly residues" evidence="1">
    <location>
        <begin position="63"/>
        <end position="78"/>
    </location>
</feature>
<name>A0A7S3XQE6_HETAK</name>
<gene>
    <name evidence="2" type="ORF">HAKA00212_LOCUS7952</name>
</gene>
<feature type="region of interest" description="Disordered" evidence="1">
    <location>
        <begin position="270"/>
        <end position="297"/>
    </location>
</feature>
<feature type="region of interest" description="Disordered" evidence="1">
    <location>
        <begin position="46"/>
        <end position="78"/>
    </location>
</feature>
<protein>
    <submittedName>
        <fullName evidence="2">Uncharacterized protein</fullName>
    </submittedName>
</protein>
<sequence>MTVKVDSHPGDEETVLSQNNFVRFLYNPVLESLLRPYARPAFPDCAVEEEEEEGEDEEAQVKGGPGEEGGGGEEGGYYGSGGGGGAVADLARQLRRDAHGIYFDFHYLVDELVYFAMVHEGRSGNFALQLACLLFKITFSHWVFKAAIALAQGGHDPHHHHAHTLPEGLAAAVAAGLPRAAGRRLLPPTDAPSPHVAASPLANDDALGGTRAASTLAAGPAPLLLRDWVAPFDRYLSHFPASRLPLQPLFARRRAMEAAFPRAGAGVASRTAAGRRPLQRLLPPAPLLEGGGREEPV</sequence>
<feature type="compositionally biased region" description="Acidic residues" evidence="1">
    <location>
        <begin position="46"/>
        <end position="58"/>
    </location>
</feature>
<organism evidence="2">
    <name type="scientific">Heterosigma akashiwo</name>
    <name type="common">Chromophytic alga</name>
    <name type="synonym">Heterosigma carterae</name>
    <dbReference type="NCBI Taxonomy" id="2829"/>
    <lineage>
        <taxon>Eukaryota</taxon>
        <taxon>Sar</taxon>
        <taxon>Stramenopiles</taxon>
        <taxon>Ochrophyta</taxon>
        <taxon>Raphidophyceae</taxon>
        <taxon>Chattonellales</taxon>
        <taxon>Chattonellaceae</taxon>
        <taxon>Heterosigma</taxon>
    </lineage>
</organism>
<proteinExistence type="predicted"/>